<organism evidence="1 2">
    <name type="scientific">Rhabditophanes sp. KR3021</name>
    <dbReference type="NCBI Taxonomy" id="114890"/>
    <lineage>
        <taxon>Eukaryota</taxon>
        <taxon>Metazoa</taxon>
        <taxon>Ecdysozoa</taxon>
        <taxon>Nematoda</taxon>
        <taxon>Chromadorea</taxon>
        <taxon>Rhabditida</taxon>
        <taxon>Tylenchina</taxon>
        <taxon>Panagrolaimomorpha</taxon>
        <taxon>Strongyloidoidea</taxon>
        <taxon>Alloionematidae</taxon>
        <taxon>Rhabditophanes</taxon>
    </lineage>
</organism>
<accession>A0AC35TX44</accession>
<dbReference type="WBParaSite" id="RSKR_0000554900.1">
    <property type="protein sequence ID" value="RSKR_0000554900.1"/>
    <property type="gene ID" value="RSKR_0000554900"/>
</dbReference>
<proteinExistence type="predicted"/>
<name>A0AC35TX44_9BILA</name>
<evidence type="ECO:0000313" key="2">
    <source>
        <dbReference type="WBParaSite" id="RSKR_0000554900.1"/>
    </source>
</evidence>
<reference evidence="2" key="1">
    <citation type="submission" date="2016-11" db="UniProtKB">
        <authorList>
            <consortium name="WormBaseParasite"/>
        </authorList>
    </citation>
    <scope>IDENTIFICATION</scope>
    <source>
        <strain evidence="2">KR3021</strain>
    </source>
</reference>
<dbReference type="Proteomes" id="UP000095286">
    <property type="component" value="Unplaced"/>
</dbReference>
<protein>
    <submittedName>
        <fullName evidence="2">DHC_N1 domain-containing protein</fullName>
    </submittedName>
</protein>
<evidence type="ECO:0000313" key="1">
    <source>
        <dbReference type="Proteomes" id="UP000095286"/>
    </source>
</evidence>
<sequence length="105" mass="12376">MEGVVTMETVLDHEAHTKLEHMFKRNAHLYAILKKKANLKLIKMQPFAPTLPLEIKTLIEIRHIETLWHNQINHYKQVPRKTFNSNILMGVETAMLRQFMMAVKL</sequence>